<accession>A0A6P1VP15</accession>
<dbReference type="InterPro" id="IPR003368">
    <property type="entry name" value="POMP_repeat"/>
</dbReference>
<dbReference type="SUPFAM" id="SSF51126">
    <property type="entry name" value="Pectin lyase-like"/>
    <property type="match status" value="1"/>
</dbReference>
<dbReference type="PANTHER" id="PTHR11319:SF35">
    <property type="entry name" value="OUTER MEMBRANE PROTEIN PMPC-RELATED"/>
    <property type="match status" value="1"/>
</dbReference>
<keyword evidence="7" id="KW-0998">Cell outer membrane</keyword>
<dbReference type="InterPro" id="IPR012334">
    <property type="entry name" value="Pectin_lyas_fold"/>
</dbReference>
<name>A0A6P1VP15_9BACT</name>
<feature type="chain" id="PRO_5026809881" description="Right handed beta helix domain-containing protein" evidence="8">
    <location>
        <begin position="20"/>
        <end position="517"/>
    </location>
</feature>
<evidence type="ECO:0008006" key="11">
    <source>
        <dbReference type="Google" id="ProtNLM"/>
    </source>
</evidence>
<evidence type="ECO:0000256" key="1">
    <source>
        <dbReference type="ARBA" id="ARBA00004196"/>
    </source>
</evidence>
<evidence type="ECO:0000256" key="8">
    <source>
        <dbReference type="SAM" id="SignalP"/>
    </source>
</evidence>
<dbReference type="AlphaFoldDB" id="A0A6P1VP15"/>
<evidence type="ECO:0000256" key="7">
    <source>
        <dbReference type="ARBA" id="ARBA00023237"/>
    </source>
</evidence>
<proteinExistence type="predicted"/>
<evidence type="ECO:0000313" key="9">
    <source>
        <dbReference type="EMBL" id="QHV93842.1"/>
    </source>
</evidence>
<evidence type="ECO:0000256" key="3">
    <source>
        <dbReference type="ARBA" id="ARBA00004613"/>
    </source>
</evidence>
<evidence type="ECO:0000256" key="5">
    <source>
        <dbReference type="ARBA" id="ARBA00022729"/>
    </source>
</evidence>
<sequence>MEKLSFLIFYILLSLSTFAQPIIYVTPSGAGTGSGNSWANSLSGTQLVNRVAIATAGTQFWVAAGTYKPTTTTNRAASFSIATGVSVYGGFTGTESSLGQRNYTANKTILSGDIGLPHDTTDHSALPVTQADNSYHVVYFQDVDATTQLNGLTVREGVANLANGPTSYLLGQEVQANDIGKAGGGIHNISLTKCSTPSILNCTIEQNRGSFGSGLYSSGGTCGQGSTFLISNCLFKANESIGLGSGGAIYLHNFTNTSIKGCLFLDNRSFWGGGVFVINCNPQITNCTFSRNHAGFNIGGSGGGLFVDAYNQDCSPVLYNCLFTDNQATGGGAVFTGSFFNGTSTPQFINCSFTQNTSSSNSGGAFSIQDSAYGDGYNKLNDNNLPHPVIKNCIIWDNISYKYESISFDYQAFPTVGNSIVGGNFLTHDFVNAPPGYNAGNNLNTDPIFVNPGTGNFRLGLNSPAINAGNPDTAGLPATDLVGQSRVQDGRVDMGAYESAACRPSICVPFIVQRRRL</sequence>
<dbReference type="InterPro" id="IPR011050">
    <property type="entry name" value="Pectin_lyase_fold/virulence"/>
</dbReference>
<comment type="subcellular location">
    <subcellularLocation>
        <location evidence="1">Cell envelope</location>
    </subcellularLocation>
    <subcellularLocation>
        <location evidence="2">Cell outer membrane</location>
    </subcellularLocation>
    <subcellularLocation>
        <location evidence="3">Secreted</location>
    </subcellularLocation>
</comment>
<dbReference type="NCBIfam" id="NF041518">
    <property type="entry name" value="choice_anch_Q"/>
    <property type="match status" value="1"/>
</dbReference>
<dbReference type="Proteomes" id="UP000464577">
    <property type="component" value="Chromosome"/>
</dbReference>
<dbReference type="RefSeq" id="WP_162384262.1">
    <property type="nucleotide sequence ID" value="NZ_CP045997.1"/>
</dbReference>
<dbReference type="GO" id="GO:0005576">
    <property type="term" value="C:extracellular region"/>
    <property type="evidence" value="ECO:0007669"/>
    <property type="project" value="UniProtKB-SubCell"/>
</dbReference>
<keyword evidence="6" id="KW-0472">Membrane</keyword>
<evidence type="ECO:0000256" key="4">
    <source>
        <dbReference type="ARBA" id="ARBA00022525"/>
    </source>
</evidence>
<dbReference type="PANTHER" id="PTHR11319">
    <property type="entry name" value="G PROTEIN-COUPLED RECEPTOR-RELATED"/>
    <property type="match status" value="1"/>
</dbReference>
<reference evidence="9 10" key="1">
    <citation type="submission" date="2019-11" db="EMBL/GenBank/DDBJ databases">
        <title>Spirosoma endbachense sp. nov., isolated from a natural salt meadow.</title>
        <authorList>
            <person name="Rojas J."/>
            <person name="Ambika Manirajan B."/>
            <person name="Ratering S."/>
            <person name="Suarez C."/>
            <person name="Geissler-Plaum R."/>
            <person name="Schnell S."/>
        </authorList>
    </citation>
    <scope>NUCLEOTIDE SEQUENCE [LARGE SCALE GENOMIC DNA]</scope>
    <source>
        <strain evidence="9 10">I-24</strain>
    </source>
</reference>
<protein>
    <recommendedName>
        <fullName evidence="11">Right handed beta helix domain-containing protein</fullName>
    </recommendedName>
</protein>
<organism evidence="9 10">
    <name type="scientific">Spirosoma endbachense</name>
    <dbReference type="NCBI Taxonomy" id="2666025"/>
    <lineage>
        <taxon>Bacteria</taxon>
        <taxon>Pseudomonadati</taxon>
        <taxon>Bacteroidota</taxon>
        <taxon>Cytophagia</taxon>
        <taxon>Cytophagales</taxon>
        <taxon>Cytophagaceae</taxon>
        <taxon>Spirosoma</taxon>
    </lineage>
</organism>
<dbReference type="InterPro" id="IPR006626">
    <property type="entry name" value="PbH1"/>
</dbReference>
<dbReference type="SMART" id="SM00710">
    <property type="entry name" value="PbH1"/>
    <property type="match status" value="4"/>
</dbReference>
<keyword evidence="5 8" id="KW-0732">Signal</keyword>
<dbReference type="KEGG" id="senf:GJR95_01840"/>
<dbReference type="GO" id="GO:0009279">
    <property type="term" value="C:cell outer membrane"/>
    <property type="evidence" value="ECO:0007669"/>
    <property type="project" value="UniProtKB-SubCell"/>
</dbReference>
<dbReference type="Pfam" id="PF02415">
    <property type="entry name" value="Chlam_PMP"/>
    <property type="match status" value="1"/>
</dbReference>
<keyword evidence="4" id="KW-0964">Secreted</keyword>
<evidence type="ECO:0000313" key="10">
    <source>
        <dbReference type="Proteomes" id="UP000464577"/>
    </source>
</evidence>
<dbReference type="InterPro" id="IPR059226">
    <property type="entry name" value="Choice_anch_Q_dom"/>
</dbReference>
<dbReference type="Gene3D" id="2.160.20.10">
    <property type="entry name" value="Single-stranded right-handed beta-helix, Pectin lyase-like"/>
    <property type="match status" value="1"/>
</dbReference>
<gene>
    <name evidence="9" type="ORF">GJR95_01840</name>
</gene>
<dbReference type="EMBL" id="CP045997">
    <property type="protein sequence ID" value="QHV93842.1"/>
    <property type="molecule type" value="Genomic_DNA"/>
</dbReference>
<evidence type="ECO:0000256" key="2">
    <source>
        <dbReference type="ARBA" id="ARBA00004442"/>
    </source>
</evidence>
<feature type="signal peptide" evidence="8">
    <location>
        <begin position="1"/>
        <end position="19"/>
    </location>
</feature>
<keyword evidence="10" id="KW-1185">Reference proteome</keyword>
<evidence type="ECO:0000256" key="6">
    <source>
        <dbReference type="ARBA" id="ARBA00023136"/>
    </source>
</evidence>